<feature type="active site" description="Proton donor" evidence="9">
    <location>
        <position position="301"/>
    </location>
</feature>
<keyword evidence="13" id="KW-1185">Reference proteome</keyword>
<dbReference type="NCBIfam" id="TIGR01249">
    <property type="entry name" value="pro_imino_pep_1"/>
    <property type="match status" value="1"/>
</dbReference>
<dbReference type="EC" id="3.4.11.5" evidence="8 10"/>
<dbReference type="GeneID" id="10027261"/>
<evidence type="ECO:0000256" key="5">
    <source>
        <dbReference type="ARBA" id="ARBA00022490"/>
    </source>
</evidence>
<evidence type="ECO:0000256" key="8">
    <source>
        <dbReference type="PIRNR" id="PIRNR006431"/>
    </source>
</evidence>
<dbReference type="eggNOG" id="ENOG502QPPY">
    <property type="taxonomic scope" value="Eukaryota"/>
</dbReference>
<sequence length="322" mass="36788">MSAQDLHPGYAHADAFDEGFLSVGSIHKIHYEQYGKKDGKPVIFLHGGPGGHCTKGNTTFFNPEVYRVVLFDQRGSGKSLPNSEMRENTTHHLIEDIEAIRKHLGIEKWHMVFGGSWGSTLSLAYSQAHPEVVGSLVLRGIFTFRKEELEWSRDIIAGRLYPDAYEEFVNFLPEADRKDLVASYYKLLQSDDRQTRITASKAWNKWELSISELRQNPQSLSKLEDDDWTLAHASMELHYAMHDGWLEHGSLLKKENIDRIRHIPTTIVQGRYDIVCPPQTAYELHKVFPESRLFWIADAGHSAMEPGTRSKLTETCDEYTSL</sequence>
<dbReference type="InterPro" id="IPR029058">
    <property type="entry name" value="AB_hydrolase_fold"/>
</dbReference>
<dbReference type="ESTHER" id="artgp-e4uzl7">
    <property type="family name" value="Proline_iminopeptidase"/>
</dbReference>
<dbReference type="GO" id="GO:0005737">
    <property type="term" value="C:cytoplasm"/>
    <property type="evidence" value="ECO:0007669"/>
    <property type="project" value="UniProtKB-SubCell"/>
</dbReference>
<feature type="domain" description="AB hydrolase-1" evidence="11">
    <location>
        <begin position="40"/>
        <end position="305"/>
    </location>
</feature>
<evidence type="ECO:0000256" key="9">
    <source>
        <dbReference type="PIRSR" id="PIRSR006431-1"/>
    </source>
</evidence>
<dbReference type="Proteomes" id="UP000002669">
    <property type="component" value="Unassembled WGS sequence"/>
</dbReference>
<evidence type="ECO:0000256" key="2">
    <source>
        <dbReference type="ARBA" id="ARBA00004496"/>
    </source>
</evidence>
<dbReference type="PANTHER" id="PTHR43722:SF1">
    <property type="entry name" value="PROLINE IMINOPEPTIDASE"/>
    <property type="match status" value="1"/>
</dbReference>
<organism evidence="13">
    <name type="scientific">Arthroderma gypseum (strain ATCC MYA-4604 / CBS 118893)</name>
    <name type="common">Microsporum gypseum</name>
    <dbReference type="NCBI Taxonomy" id="535722"/>
    <lineage>
        <taxon>Eukaryota</taxon>
        <taxon>Fungi</taxon>
        <taxon>Dikarya</taxon>
        <taxon>Ascomycota</taxon>
        <taxon>Pezizomycotina</taxon>
        <taxon>Eurotiomycetes</taxon>
        <taxon>Eurotiomycetidae</taxon>
        <taxon>Onygenales</taxon>
        <taxon>Arthrodermataceae</taxon>
        <taxon>Nannizzia</taxon>
    </lineage>
</organism>
<gene>
    <name evidence="12" type="ORF">MGYG_06543</name>
</gene>
<keyword evidence="4 8" id="KW-0031">Aminopeptidase</keyword>
<evidence type="ECO:0000259" key="11">
    <source>
        <dbReference type="Pfam" id="PF00561"/>
    </source>
</evidence>
<dbReference type="HOGENOM" id="CLU_043739_2_2_1"/>
<dbReference type="STRING" id="535722.E4UZL7"/>
<dbReference type="MEROPS" id="S33.001"/>
<keyword evidence="6 8" id="KW-0645">Protease</keyword>
<dbReference type="Gene3D" id="3.40.50.1820">
    <property type="entry name" value="alpha/beta hydrolase"/>
    <property type="match status" value="1"/>
</dbReference>
<protein>
    <recommendedName>
        <fullName evidence="8 10">Proline iminopeptidase</fullName>
        <shortName evidence="8">PIP</shortName>
        <ecNumber evidence="8 10">3.4.11.5</ecNumber>
    </recommendedName>
    <alternativeName>
        <fullName evidence="8">Prolyl aminopeptidase</fullName>
    </alternativeName>
</protein>
<dbReference type="AlphaFoldDB" id="E4UZL7"/>
<evidence type="ECO:0000256" key="7">
    <source>
        <dbReference type="ARBA" id="ARBA00022801"/>
    </source>
</evidence>
<proteinExistence type="inferred from homology"/>
<dbReference type="PIRSF" id="PIRSF006431">
    <property type="entry name" value="Pept_S33"/>
    <property type="match status" value="1"/>
</dbReference>
<dbReference type="OrthoDB" id="10249433at2759"/>
<dbReference type="GO" id="GO:0004177">
    <property type="term" value="F:aminopeptidase activity"/>
    <property type="evidence" value="ECO:0007669"/>
    <property type="project" value="UniProtKB-UniRule"/>
</dbReference>
<evidence type="ECO:0000313" key="12">
    <source>
        <dbReference type="EMBL" id="EFR03547.1"/>
    </source>
</evidence>
<feature type="active site" description="Nucleophile" evidence="9">
    <location>
        <position position="116"/>
    </location>
</feature>
<comment type="subcellular location">
    <subcellularLocation>
        <location evidence="2 8">Cytoplasm</location>
    </subcellularLocation>
</comment>
<dbReference type="SUPFAM" id="SSF53474">
    <property type="entry name" value="alpha/beta-Hydrolases"/>
    <property type="match status" value="1"/>
</dbReference>
<evidence type="ECO:0000256" key="4">
    <source>
        <dbReference type="ARBA" id="ARBA00022438"/>
    </source>
</evidence>
<evidence type="ECO:0000256" key="10">
    <source>
        <dbReference type="RuleBase" id="RU003421"/>
    </source>
</evidence>
<feature type="active site" evidence="9">
    <location>
        <position position="273"/>
    </location>
</feature>
<evidence type="ECO:0000313" key="13">
    <source>
        <dbReference type="Proteomes" id="UP000002669"/>
    </source>
</evidence>
<reference evidence="13" key="1">
    <citation type="journal article" date="2012" name="MBio">
        <title>Comparative genome analysis of Trichophyton rubrum and related dermatophytes reveals candidate genes involved in infection.</title>
        <authorList>
            <person name="Martinez D.A."/>
            <person name="Oliver B.G."/>
            <person name="Graeser Y."/>
            <person name="Goldberg J.M."/>
            <person name="Li W."/>
            <person name="Martinez-Rossi N.M."/>
            <person name="Monod M."/>
            <person name="Shelest E."/>
            <person name="Barton R.C."/>
            <person name="Birch E."/>
            <person name="Brakhage A.A."/>
            <person name="Chen Z."/>
            <person name="Gurr S.J."/>
            <person name="Heiman D."/>
            <person name="Heitman J."/>
            <person name="Kosti I."/>
            <person name="Rossi A."/>
            <person name="Saif S."/>
            <person name="Samalova M."/>
            <person name="Saunders C.W."/>
            <person name="Shea T."/>
            <person name="Summerbell R.C."/>
            <person name="Xu J."/>
            <person name="Young S."/>
            <person name="Zeng Q."/>
            <person name="Birren B.W."/>
            <person name="Cuomo C.A."/>
            <person name="White T.C."/>
        </authorList>
    </citation>
    <scope>NUCLEOTIDE SEQUENCE [LARGE SCALE GENOMIC DNA]</scope>
    <source>
        <strain evidence="13">ATCC MYA-4604 / CBS 118893</strain>
    </source>
</reference>
<keyword evidence="5 8" id="KW-0963">Cytoplasm</keyword>
<keyword evidence="7 8" id="KW-0378">Hydrolase</keyword>
<dbReference type="PANTHER" id="PTHR43722">
    <property type="entry name" value="PROLINE IMINOPEPTIDASE"/>
    <property type="match status" value="1"/>
</dbReference>
<dbReference type="RefSeq" id="XP_003172001.1">
    <property type="nucleotide sequence ID" value="XM_003171953.1"/>
</dbReference>
<evidence type="ECO:0000256" key="1">
    <source>
        <dbReference type="ARBA" id="ARBA00001585"/>
    </source>
</evidence>
<dbReference type="PRINTS" id="PR00793">
    <property type="entry name" value="PROAMNOPTASE"/>
</dbReference>
<dbReference type="VEuPathDB" id="FungiDB:MGYG_06543"/>
<dbReference type="OMA" id="ELRWFYQ"/>
<evidence type="ECO:0000256" key="6">
    <source>
        <dbReference type="ARBA" id="ARBA00022670"/>
    </source>
</evidence>
<dbReference type="InParanoid" id="E4UZL7"/>
<comment type="similarity">
    <text evidence="3 8 10">Belongs to the peptidase S33 family.</text>
</comment>
<dbReference type="GO" id="GO:0006508">
    <property type="term" value="P:proteolysis"/>
    <property type="evidence" value="ECO:0007669"/>
    <property type="project" value="UniProtKB-KW"/>
</dbReference>
<dbReference type="EMBL" id="DS989826">
    <property type="protein sequence ID" value="EFR03547.1"/>
    <property type="molecule type" value="Genomic_DNA"/>
</dbReference>
<dbReference type="InterPro" id="IPR002410">
    <property type="entry name" value="Peptidase_S33"/>
</dbReference>
<dbReference type="InterPro" id="IPR005944">
    <property type="entry name" value="Pro_iminopeptidase"/>
</dbReference>
<dbReference type="InterPro" id="IPR000073">
    <property type="entry name" value="AB_hydrolase_1"/>
</dbReference>
<dbReference type="Pfam" id="PF00561">
    <property type="entry name" value="Abhydrolase_1"/>
    <property type="match status" value="1"/>
</dbReference>
<accession>E4UZL7</accession>
<comment type="catalytic activity">
    <reaction evidence="1 8 10">
        <text>Release of N-terminal proline from a peptide.</text>
        <dbReference type="EC" id="3.4.11.5"/>
    </reaction>
</comment>
<evidence type="ECO:0000256" key="3">
    <source>
        <dbReference type="ARBA" id="ARBA00010088"/>
    </source>
</evidence>
<name>E4UZL7_ARTGP</name>